<evidence type="ECO:0000313" key="3">
    <source>
        <dbReference type="EMBL" id="CAH1204492.1"/>
    </source>
</evidence>
<sequence length="170" mass="19393">MNHPEQMFNYHTWANQTILGRIKELPSAVLSQEVGSSFPSVAHALSHIYAVDKMWYLVLNGTGMPEALQATIPLNGTILTSVDEYADIFAELTEQYREWFSRHSDLEQTIQLNNPYIGVRQTSLAEIMLHLVNHGTYHRGNITTMLRQLGHASTMTDFILYLYQEPVQVV</sequence>
<keyword evidence="4" id="KW-1185">Reference proteome</keyword>
<dbReference type="RefSeq" id="WP_236333396.1">
    <property type="nucleotide sequence ID" value="NZ_CAKMMG010000002.1"/>
</dbReference>
<dbReference type="Gene3D" id="1.20.120.450">
    <property type="entry name" value="dinb family like domain"/>
    <property type="match status" value="1"/>
</dbReference>
<comment type="caution">
    <text evidence="3">The sequence shown here is derived from an EMBL/GenBank/DDBJ whole genome shotgun (WGS) entry which is preliminary data.</text>
</comment>
<dbReference type="Pfam" id="PF05163">
    <property type="entry name" value="DinB"/>
    <property type="match status" value="1"/>
</dbReference>
<reference evidence="3" key="1">
    <citation type="submission" date="2022-01" db="EMBL/GenBank/DDBJ databases">
        <authorList>
            <person name="Criscuolo A."/>
        </authorList>
    </citation>
    <scope>NUCLEOTIDE SEQUENCE</scope>
    <source>
        <strain evidence="3">CIP111892</strain>
    </source>
</reference>
<dbReference type="Proteomes" id="UP000838324">
    <property type="component" value="Unassembled WGS sequence"/>
</dbReference>
<evidence type="ECO:0008006" key="5">
    <source>
        <dbReference type="Google" id="ProtNLM"/>
    </source>
</evidence>
<organism evidence="3 4">
    <name type="scientific">Paenibacillus auburnensis</name>
    <dbReference type="NCBI Taxonomy" id="2905649"/>
    <lineage>
        <taxon>Bacteria</taxon>
        <taxon>Bacillati</taxon>
        <taxon>Bacillota</taxon>
        <taxon>Bacilli</taxon>
        <taxon>Bacillales</taxon>
        <taxon>Paenibacillaceae</taxon>
        <taxon>Paenibacillus</taxon>
    </lineage>
</organism>
<comment type="similarity">
    <text evidence="1">Belongs to the DinB family.</text>
</comment>
<keyword evidence="2" id="KW-0479">Metal-binding</keyword>
<dbReference type="InterPro" id="IPR007837">
    <property type="entry name" value="DinB"/>
</dbReference>
<accession>A0ABM9C7R3</accession>
<dbReference type="SUPFAM" id="SSF109854">
    <property type="entry name" value="DinB/YfiT-like putative metalloenzymes"/>
    <property type="match status" value="1"/>
</dbReference>
<evidence type="ECO:0000313" key="4">
    <source>
        <dbReference type="Proteomes" id="UP000838324"/>
    </source>
</evidence>
<dbReference type="InterPro" id="IPR034660">
    <property type="entry name" value="DinB/YfiT-like"/>
</dbReference>
<evidence type="ECO:0000256" key="2">
    <source>
        <dbReference type="ARBA" id="ARBA00022723"/>
    </source>
</evidence>
<protein>
    <recommendedName>
        <fullName evidence="5">Damage-inducible protein DinB</fullName>
    </recommendedName>
</protein>
<name>A0ABM9C7R3_9BACL</name>
<evidence type="ECO:0000256" key="1">
    <source>
        <dbReference type="ARBA" id="ARBA00008635"/>
    </source>
</evidence>
<dbReference type="PANTHER" id="PTHR37302:SF1">
    <property type="entry name" value="PROTEIN DINB"/>
    <property type="match status" value="1"/>
</dbReference>
<gene>
    <name evidence="3" type="ORF">PAECIP111892_02455</name>
</gene>
<proteinExistence type="inferred from homology"/>
<dbReference type="EMBL" id="CAKMMG010000002">
    <property type="protein sequence ID" value="CAH1204492.1"/>
    <property type="molecule type" value="Genomic_DNA"/>
</dbReference>
<dbReference type="PANTHER" id="PTHR37302">
    <property type="entry name" value="SLR1116 PROTEIN"/>
    <property type="match status" value="1"/>
</dbReference>